<name>A0A9P8D0G5_MORAP</name>
<dbReference type="GO" id="GO:0051726">
    <property type="term" value="P:regulation of cell cycle"/>
    <property type="evidence" value="ECO:0007669"/>
    <property type="project" value="InterPro"/>
</dbReference>
<comment type="caution">
    <text evidence="4">The sequence shown here is derived from an EMBL/GenBank/DDBJ whole genome shotgun (WGS) entry which is preliminary data.</text>
</comment>
<comment type="similarity">
    <text evidence="1">Belongs to the E2F/DP family.</text>
</comment>
<feature type="compositionally biased region" description="Polar residues" evidence="2">
    <location>
        <begin position="476"/>
        <end position="493"/>
    </location>
</feature>
<feature type="compositionally biased region" description="Basic residues" evidence="2">
    <location>
        <begin position="788"/>
        <end position="806"/>
    </location>
</feature>
<keyword evidence="1" id="KW-0238">DNA-binding</keyword>
<feature type="compositionally biased region" description="Low complexity" evidence="2">
    <location>
        <begin position="272"/>
        <end position="288"/>
    </location>
</feature>
<dbReference type="PANTHER" id="PTHR12548:SF9">
    <property type="entry name" value="TRANSCRIPTION FACTOR DP"/>
    <property type="match status" value="1"/>
</dbReference>
<feature type="region of interest" description="Disordered" evidence="2">
    <location>
        <begin position="640"/>
        <end position="662"/>
    </location>
</feature>
<feature type="compositionally biased region" description="Acidic residues" evidence="2">
    <location>
        <begin position="401"/>
        <end position="412"/>
    </location>
</feature>
<dbReference type="InterPro" id="IPR015648">
    <property type="entry name" value="Transcrpt_fac_DP"/>
</dbReference>
<feature type="compositionally biased region" description="Low complexity" evidence="2">
    <location>
        <begin position="73"/>
        <end position="94"/>
    </location>
</feature>
<feature type="domain" description="E2F/DP family winged-helix DNA-binding" evidence="3">
    <location>
        <begin position="541"/>
        <end position="621"/>
    </location>
</feature>
<organism evidence="4 5">
    <name type="scientific">Mortierella alpina</name>
    <name type="common">Oleaginous fungus</name>
    <name type="synonym">Mortierella renispora</name>
    <dbReference type="NCBI Taxonomy" id="64518"/>
    <lineage>
        <taxon>Eukaryota</taxon>
        <taxon>Fungi</taxon>
        <taxon>Fungi incertae sedis</taxon>
        <taxon>Mucoromycota</taxon>
        <taxon>Mortierellomycotina</taxon>
        <taxon>Mortierellomycetes</taxon>
        <taxon>Mortierellales</taxon>
        <taxon>Mortierellaceae</taxon>
        <taxon>Mortierella</taxon>
    </lineage>
</organism>
<keyword evidence="1" id="KW-0805">Transcription regulation</keyword>
<feature type="region of interest" description="Disordered" evidence="2">
    <location>
        <begin position="435"/>
        <end position="539"/>
    </location>
</feature>
<feature type="compositionally biased region" description="Low complexity" evidence="2">
    <location>
        <begin position="832"/>
        <end position="842"/>
    </location>
</feature>
<feature type="compositionally biased region" description="Basic and acidic residues" evidence="2">
    <location>
        <begin position="764"/>
        <end position="773"/>
    </location>
</feature>
<feature type="compositionally biased region" description="Acidic residues" evidence="2">
    <location>
        <begin position="651"/>
        <end position="662"/>
    </location>
</feature>
<comment type="subcellular location">
    <subcellularLocation>
        <location evidence="1">Nucleus</location>
    </subcellularLocation>
</comment>
<dbReference type="InterPro" id="IPR036390">
    <property type="entry name" value="WH_DNA-bd_sf"/>
</dbReference>
<feature type="compositionally biased region" description="Basic residues" evidence="2">
    <location>
        <begin position="225"/>
        <end position="241"/>
    </location>
</feature>
<feature type="region of interest" description="Disordered" evidence="2">
    <location>
        <begin position="831"/>
        <end position="869"/>
    </location>
</feature>
<feature type="region of interest" description="Disordered" evidence="2">
    <location>
        <begin position="381"/>
        <end position="423"/>
    </location>
</feature>
<feature type="compositionally biased region" description="Basic and acidic residues" evidence="2">
    <location>
        <begin position="706"/>
        <end position="725"/>
    </location>
</feature>
<evidence type="ECO:0000259" key="3">
    <source>
        <dbReference type="SMART" id="SM01372"/>
    </source>
</evidence>
<feature type="region of interest" description="Disordered" evidence="2">
    <location>
        <begin position="212"/>
        <end position="317"/>
    </location>
</feature>
<dbReference type="Proteomes" id="UP000717515">
    <property type="component" value="Unassembled WGS sequence"/>
</dbReference>
<feature type="region of interest" description="Disordered" evidence="2">
    <location>
        <begin position="1"/>
        <end position="104"/>
    </location>
</feature>
<feature type="compositionally biased region" description="Basic and acidic residues" evidence="2">
    <location>
        <begin position="464"/>
        <end position="473"/>
    </location>
</feature>
<feature type="region of interest" description="Disordered" evidence="2">
    <location>
        <begin position="700"/>
        <end position="815"/>
    </location>
</feature>
<dbReference type="GO" id="GO:0005634">
    <property type="term" value="C:nucleus"/>
    <property type="evidence" value="ECO:0007669"/>
    <property type="project" value="UniProtKB-SubCell"/>
</dbReference>
<feature type="compositionally biased region" description="Basic and acidic residues" evidence="2">
    <location>
        <begin position="387"/>
        <end position="400"/>
    </location>
</feature>
<feature type="compositionally biased region" description="Basic and acidic residues" evidence="2">
    <location>
        <begin position="846"/>
        <end position="863"/>
    </location>
</feature>
<dbReference type="GO" id="GO:0000977">
    <property type="term" value="F:RNA polymerase II transcription regulatory region sequence-specific DNA binding"/>
    <property type="evidence" value="ECO:0007669"/>
    <property type="project" value="TreeGrafter"/>
</dbReference>
<proteinExistence type="inferred from homology"/>
<dbReference type="SMART" id="SM01372">
    <property type="entry name" value="E2F_TDP"/>
    <property type="match status" value="1"/>
</dbReference>
<dbReference type="GO" id="GO:0005667">
    <property type="term" value="C:transcription regulator complex"/>
    <property type="evidence" value="ECO:0007669"/>
    <property type="project" value="InterPro"/>
</dbReference>
<reference evidence="4" key="1">
    <citation type="submission" date="2021-07" db="EMBL/GenBank/DDBJ databases">
        <title>Draft genome of Mortierella alpina, strain LL118, isolated from an aspen leaf litter sample.</title>
        <authorList>
            <person name="Yang S."/>
            <person name="Vinatzer B.A."/>
        </authorList>
    </citation>
    <scope>NUCLEOTIDE SEQUENCE</scope>
    <source>
        <strain evidence="4">LL118</strain>
    </source>
</reference>
<evidence type="ECO:0000313" key="4">
    <source>
        <dbReference type="EMBL" id="KAG9326782.1"/>
    </source>
</evidence>
<dbReference type="InterPro" id="IPR003316">
    <property type="entry name" value="E2F_WHTH_DNA-bd_dom"/>
</dbReference>
<dbReference type="Gene3D" id="1.10.10.10">
    <property type="entry name" value="Winged helix-like DNA-binding domain superfamily/Winged helix DNA-binding domain"/>
    <property type="match status" value="1"/>
</dbReference>
<dbReference type="AlphaFoldDB" id="A0A9P8D0G5"/>
<sequence length="986" mass="110930">MTVSPRSAPSSSSVAPSSSSTMLPSARSATAASLSNSTSHGHAHLQHAMHTPDAASPLPVAHALPHSQHQLYSPPNSVSSISTYSPSSTSESPSGHQLRNQHSRAPHYQRLTTSYANPSYQHDSFPSSAPADSSPRSFSRSTYDQDKYPRQELSPSSFVQPSPRRHHYQLHQPYPSAYPNGGVYNEYRKEYERTPPPLSGLHEGINADISSNLPEYSYPMTPSQRPRRLPQRPIHHHHHDQLHHYRQYEPQHEPEQDFYDQSAQRSRNPHSLQQEQATKLLQQQQQQQHKIPPPIRTKWSDDRVASECPPLTFQSGSNVSLGYRSADWMSPATPRSTQIQGSVLHLSSADPYPMVDSPVDFREPRGFQHSFNNMLRKTYEREDDDMEHCSDKEDTGVREFDDGEEDEDEDEAYMASQGKRQRLSASDAALTSFGGQLSLTSPTYKFPLGHAESSGKEKAHRHHAEGERDDDHGPSTVASSSSGRKPSVSNSLQGDERPALKGKKTKITAPKRTPRNSPLQPGDAVDPLDDEGQAGTGIPSLTGKGLRIYSQRVCERVEAKGSTSYNELVHELVGGKAGELVEDAPEVPGQENIRRRVYDALNVLQSLDIISFDNKDIRWVGIEESRVVQEVSRRSAVQVFAQGGSSHHEGDDESEEPEDDDMEIEKLQKEVDAMKLRNELVQAQLQDQVTRHVQVLNLVKRNKRREAKEHEREERRRQRKEDKRAPTMLVDQDPSMTDVVPLSSSDLNEEPRRRSERHPRHRSPRLETGRNDEVEMEEEEEEDEESRRRRKQERRERRERKEKRAQRRLEKEKEHSKIQLPFVVVRMPGYASQSSDSEASISVVRRVRDEQKSRRGNKGRRDGAAGGEGTTMVEIKIPQQEDVSIISDTEILGDLGYNTVELDELQAMLPPNLMDNVQYAVSLEDNQERTSRSRQRRLQASLGASAAAVGVSTMDLNSSPLTSVTVRGGFEREIVRAASEGASSSA</sequence>
<accession>A0A9P8D0G5</accession>
<dbReference type="InterPro" id="IPR036388">
    <property type="entry name" value="WH-like_DNA-bd_sf"/>
</dbReference>
<evidence type="ECO:0000313" key="5">
    <source>
        <dbReference type="Proteomes" id="UP000717515"/>
    </source>
</evidence>
<dbReference type="Pfam" id="PF02319">
    <property type="entry name" value="WHD_E2F_TDP"/>
    <property type="match status" value="1"/>
</dbReference>
<evidence type="ECO:0000256" key="2">
    <source>
        <dbReference type="SAM" id="MobiDB-lite"/>
    </source>
</evidence>
<feature type="region of interest" description="Disordered" evidence="2">
    <location>
        <begin position="117"/>
        <end position="181"/>
    </location>
</feature>
<keyword evidence="1" id="KW-0804">Transcription</keyword>
<keyword evidence="1" id="KW-0539">Nucleus</keyword>
<dbReference type="GO" id="GO:0000981">
    <property type="term" value="F:DNA-binding transcription factor activity, RNA polymerase II-specific"/>
    <property type="evidence" value="ECO:0007669"/>
    <property type="project" value="TreeGrafter"/>
</dbReference>
<feature type="compositionally biased region" description="Polar residues" evidence="2">
    <location>
        <begin position="259"/>
        <end position="271"/>
    </location>
</feature>
<feature type="compositionally biased region" description="Basic residues" evidence="2">
    <location>
        <begin position="754"/>
        <end position="763"/>
    </location>
</feature>
<dbReference type="SUPFAM" id="SSF46785">
    <property type="entry name" value="Winged helix' DNA-binding domain"/>
    <property type="match status" value="1"/>
</dbReference>
<feature type="compositionally biased region" description="Low complexity" evidence="2">
    <location>
        <begin position="123"/>
        <end position="141"/>
    </location>
</feature>
<feature type="compositionally biased region" description="Basic and acidic residues" evidence="2">
    <location>
        <begin position="242"/>
        <end position="255"/>
    </location>
</feature>
<dbReference type="EMBL" id="JAIFTL010000014">
    <property type="protein sequence ID" value="KAG9326782.1"/>
    <property type="molecule type" value="Genomic_DNA"/>
</dbReference>
<protein>
    <recommendedName>
        <fullName evidence="3">E2F/DP family winged-helix DNA-binding domain-containing protein</fullName>
    </recommendedName>
</protein>
<dbReference type="PANTHER" id="PTHR12548">
    <property type="entry name" value="TRANSCRIPTION FACTOR DP"/>
    <property type="match status" value="1"/>
</dbReference>
<feature type="compositionally biased region" description="Low complexity" evidence="2">
    <location>
        <begin position="1"/>
        <end position="39"/>
    </location>
</feature>
<evidence type="ECO:0000256" key="1">
    <source>
        <dbReference type="RuleBase" id="RU003796"/>
    </source>
</evidence>
<gene>
    <name evidence="4" type="ORF">KVV02_008672</name>
</gene>
<feature type="compositionally biased region" description="Acidic residues" evidence="2">
    <location>
        <begin position="774"/>
        <end position="784"/>
    </location>
</feature>